<evidence type="ECO:0000256" key="1">
    <source>
        <dbReference type="SAM" id="MobiDB-lite"/>
    </source>
</evidence>
<protein>
    <submittedName>
        <fullName evidence="4">Phosphatase PAP2 family protein</fullName>
    </submittedName>
</protein>
<evidence type="ECO:0000256" key="2">
    <source>
        <dbReference type="SAM" id="Phobius"/>
    </source>
</evidence>
<name>A0A5D4SJN1_9BACI</name>
<feature type="transmembrane region" description="Helical" evidence="2">
    <location>
        <begin position="127"/>
        <end position="148"/>
    </location>
</feature>
<dbReference type="Gene3D" id="1.20.144.10">
    <property type="entry name" value="Phosphatidic acid phosphatase type 2/haloperoxidase"/>
    <property type="match status" value="2"/>
</dbReference>
<dbReference type="PANTHER" id="PTHR14969:SF13">
    <property type="entry name" value="AT30094P"/>
    <property type="match status" value="1"/>
</dbReference>
<keyword evidence="2" id="KW-0812">Transmembrane</keyword>
<dbReference type="Proteomes" id="UP000322524">
    <property type="component" value="Unassembled WGS sequence"/>
</dbReference>
<keyword evidence="2" id="KW-1133">Transmembrane helix</keyword>
<comment type="caution">
    <text evidence="4">The sequence shown here is derived from an EMBL/GenBank/DDBJ whole genome shotgun (WGS) entry which is preliminary data.</text>
</comment>
<evidence type="ECO:0000259" key="3">
    <source>
        <dbReference type="SMART" id="SM00014"/>
    </source>
</evidence>
<feature type="transmembrane region" description="Helical" evidence="2">
    <location>
        <begin position="183"/>
        <end position="202"/>
    </location>
</feature>
<feature type="compositionally biased region" description="Basic and acidic residues" evidence="1">
    <location>
        <begin position="218"/>
        <end position="230"/>
    </location>
</feature>
<dbReference type="Pfam" id="PF01569">
    <property type="entry name" value="PAP2"/>
    <property type="match status" value="1"/>
</dbReference>
<reference evidence="4 5" key="1">
    <citation type="submission" date="2019-08" db="EMBL/GenBank/DDBJ databases">
        <title>Bacillus genomes from the desert of Cuatro Cienegas, Coahuila.</title>
        <authorList>
            <person name="Olmedo-Alvarez G."/>
        </authorList>
    </citation>
    <scope>NUCLEOTIDE SEQUENCE [LARGE SCALE GENOMIC DNA]</scope>
    <source>
        <strain evidence="4 5">CH28_1T</strain>
    </source>
</reference>
<dbReference type="EMBL" id="VTEV01000009">
    <property type="protein sequence ID" value="TYS63655.1"/>
    <property type="molecule type" value="Genomic_DNA"/>
</dbReference>
<dbReference type="SUPFAM" id="SSF48317">
    <property type="entry name" value="Acid phosphatase/Vanadium-dependent haloperoxidase"/>
    <property type="match status" value="1"/>
</dbReference>
<proteinExistence type="predicted"/>
<dbReference type="RefSeq" id="WP_148989825.1">
    <property type="nucleotide sequence ID" value="NZ_VTEV01000009.1"/>
</dbReference>
<feature type="transmembrane region" description="Helical" evidence="2">
    <location>
        <begin position="155"/>
        <end position="177"/>
    </location>
</feature>
<keyword evidence="2" id="KW-0472">Membrane</keyword>
<dbReference type="AlphaFoldDB" id="A0A5D4SJN1"/>
<evidence type="ECO:0000313" key="4">
    <source>
        <dbReference type="EMBL" id="TYS63655.1"/>
    </source>
</evidence>
<dbReference type="OrthoDB" id="9789113at2"/>
<dbReference type="InterPro" id="IPR036938">
    <property type="entry name" value="PAP2/HPO_sf"/>
</dbReference>
<dbReference type="SMART" id="SM00014">
    <property type="entry name" value="acidPPc"/>
    <property type="match status" value="1"/>
</dbReference>
<evidence type="ECO:0000313" key="5">
    <source>
        <dbReference type="Proteomes" id="UP000322524"/>
    </source>
</evidence>
<feature type="transmembrane region" description="Helical" evidence="2">
    <location>
        <begin position="54"/>
        <end position="78"/>
    </location>
</feature>
<feature type="domain" description="Phosphatidic acid phosphatase type 2/haloperoxidase" evidence="3">
    <location>
        <begin position="86"/>
        <end position="198"/>
    </location>
</feature>
<feature type="region of interest" description="Disordered" evidence="1">
    <location>
        <begin position="216"/>
        <end position="246"/>
    </location>
</feature>
<dbReference type="CDD" id="cd03392">
    <property type="entry name" value="PAP2_like_2"/>
    <property type="match status" value="1"/>
</dbReference>
<dbReference type="InterPro" id="IPR000326">
    <property type="entry name" value="PAP2/HPO"/>
</dbReference>
<accession>A0A5D4SJN1</accession>
<organism evidence="4 5">
    <name type="scientific">Sutcliffiella horikoshii</name>
    <dbReference type="NCBI Taxonomy" id="79883"/>
    <lineage>
        <taxon>Bacteria</taxon>
        <taxon>Bacillati</taxon>
        <taxon>Bacillota</taxon>
        <taxon>Bacilli</taxon>
        <taxon>Bacillales</taxon>
        <taxon>Bacillaceae</taxon>
        <taxon>Sutcliffiella</taxon>
    </lineage>
</organism>
<feature type="transmembrane region" description="Helical" evidence="2">
    <location>
        <begin position="85"/>
        <end position="107"/>
    </location>
</feature>
<gene>
    <name evidence="4" type="ORF">FZC76_19400</name>
</gene>
<sequence length="246" mass="28467">MNSNIKPNAMFKVSGILFFIFLLVTLLIHLEPTESWDRMVGERLYRIGERDGFFIFLSYIGSKLFFYPALVVMTLFILWKRNWYLALFLWVNLVGVRMLNTFLKTIFSRDRPSLDHVVEAGFYSFPSGHSMNSMAFFGAIAFLCYWMIKKNWIRNTLMTVCFVLIGLIGFSRVYLGVHYPLDVLGGFAMGASWLLFLGGIYLKVVHNKKTVMKTSVTRKKDERSPHRCDEDLCDEEKDGEKSSSPL</sequence>
<dbReference type="PANTHER" id="PTHR14969">
    <property type="entry name" value="SPHINGOSINE-1-PHOSPHATE PHOSPHOHYDROLASE"/>
    <property type="match status" value="1"/>
</dbReference>